<dbReference type="Pfam" id="PF20236">
    <property type="entry name" value="DUF6593"/>
    <property type="match status" value="1"/>
</dbReference>
<organism evidence="2 3">
    <name type="scientific">Rhizoctonia solani</name>
    <dbReference type="NCBI Taxonomy" id="456999"/>
    <lineage>
        <taxon>Eukaryota</taxon>
        <taxon>Fungi</taxon>
        <taxon>Dikarya</taxon>
        <taxon>Basidiomycota</taxon>
        <taxon>Agaricomycotina</taxon>
        <taxon>Agaricomycetes</taxon>
        <taxon>Cantharellales</taxon>
        <taxon>Ceratobasidiaceae</taxon>
        <taxon>Rhizoctonia</taxon>
    </lineage>
</organism>
<feature type="domain" description="DUF6593" evidence="1">
    <location>
        <begin position="10"/>
        <end position="155"/>
    </location>
</feature>
<sequence length="178" mass="18550">MTTLTVSRSSPRNTTLTDANGNVAYEVSTPFRLGPSTTRVTRNGQVLATVRWGMFGDDLTMNGETASVSDVFPSAGKLSTSRIFTTANGEGLKWKDKSKLHCVSTNDGSPIATYNHKKLSSAFTGKKATLDISPNATHLTDILVVTWVIAAKKSQDRSSAAAASSSSASSAVASGGGC</sequence>
<dbReference type="InterPro" id="IPR046528">
    <property type="entry name" value="DUF6593"/>
</dbReference>
<comment type="caution">
    <text evidence="2">The sequence shown here is derived from an EMBL/GenBank/DDBJ whole genome shotgun (WGS) entry which is preliminary data.</text>
</comment>
<reference evidence="2" key="1">
    <citation type="submission" date="2021-01" db="EMBL/GenBank/DDBJ databases">
        <authorList>
            <person name="Kaushik A."/>
        </authorList>
    </citation>
    <scope>NUCLEOTIDE SEQUENCE</scope>
    <source>
        <strain evidence="2">AG1-1A</strain>
    </source>
</reference>
<evidence type="ECO:0000313" key="2">
    <source>
        <dbReference type="EMBL" id="CAE6422918.1"/>
    </source>
</evidence>
<proteinExistence type="predicted"/>
<protein>
    <recommendedName>
        <fullName evidence="1">DUF6593 domain-containing protein</fullName>
    </recommendedName>
</protein>
<gene>
    <name evidence="2" type="ORF">RDB_LOCUS56830</name>
</gene>
<evidence type="ECO:0000313" key="3">
    <source>
        <dbReference type="Proteomes" id="UP000663840"/>
    </source>
</evidence>
<name>A0A8H2XI59_9AGAM</name>
<accession>A0A8H2XI59</accession>
<evidence type="ECO:0000259" key="1">
    <source>
        <dbReference type="Pfam" id="PF20236"/>
    </source>
</evidence>
<dbReference type="AlphaFoldDB" id="A0A8H2XI59"/>
<dbReference type="Proteomes" id="UP000663840">
    <property type="component" value="Unassembled WGS sequence"/>
</dbReference>
<dbReference type="EMBL" id="CAJMWR010001332">
    <property type="protein sequence ID" value="CAE6422918.1"/>
    <property type="molecule type" value="Genomic_DNA"/>
</dbReference>